<dbReference type="RefSeq" id="WP_344416379.1">
    <property type="nucleotide sequence ID" value="NZ_BAAANN010000007.1"/>
</dbReference>
<reference evidence="4" key="1">
    <citation type="journal article" date="2019" name="Int. J. Syst. Evol. Microbiol.">
        <title>The Global Catalogue of Microorganisms (GCM) 10K type strain sequencing project: providing services to taxonomists for standard genome sequencing and annotation.</title>
        <authorList>
            <consortium name="The Broad Institute Genomics Platform"/>
            <consortium name="The Broad Institute Genome Sequencing Center for Infectious Disease"/>
            <person name="Wu L."/>
            <person name="Ma J."/>
        </authorList>
    </citation>
    <scope>NUCLEOTIDE SEQUENCE [LARGE SCALE GENOMIC DNA]</scope>
    <source>
        <strain evidence="4">JCM 14545</strain>
    </source>
</reference>
<organism evidence="3 4">
    <name type="scientific">Amycolatopsis minnesotensis</name>
    <dbReference type="NCBI Taxonomy" id="337894"/>
    <lineage>
        <taxon>Bacteria</taxon>
        <taxon>Bacillati</taxon>
        <taxon>Actinomycetota</taxon>
        <taxon>Actinomycetes</taxon>
        <taxon>Pseudonocardiales</taxon>
        <taxon>Pseudonocardiaceae</taxon>
        <taxon>Amycolatopsis</taxon>
    </lineage>
</organism>
<keyword evidence="1 3" id="KW-0489">Methyltransferase</keyword>
<keyword evidence="2" id="KW-0808">Transferase</keyword>
<evidence type="ECO:0000256" key="1">
    <source>
        <dbReference type="ARBA" id="ARBA00022603"/>
    </source>
</evidence>
<accession>A0ABP5BU73</accession>
<dbReference type="GO" id="GO:0032259">
    <property type="term" value="P:methylation"/>
    <property type="evidence" value="ECO:0007669"/>
    <property type="project" value="UniProtKB-KW"/>
</dbReference>
<dbReference type="InterPro" id="IPR016874">
    <property type="entry name" value="TcmP-like"/>
</dbReference>
<evidence type="ECO:0000256" key="2">
    <source>
        <dbReference type="ARBA" id="ARBA00022679"/>
    </source>
</evidence>
<evidence type="ECO:0000313" key="3">
    <source>
        <dbReference type="EMBL" id="GAA1952558.1"/>
    </source>
</evidence>
<protein>
    <submittedName>
        <fullName evidence="3">Class I SAM-dependent methyltransferase</fullName>
    </submittedName>
</protein>
<evidence type="ECO:0000313" key="4">
    <source>
        <dbReference type="Proteomes" id="UP001501116"/>
    </source>
</evidence>
<dbReference type="Gene3D" id="3.40.50.150">
    <property type="entry name" value="Vaccinia Virus protein VP39"/>
    <property type="match status" value="1"/>
</dbReference>
<dbReference type="PIRSF" id="PIRSF028177">
    <property type="entry name" value="Polyketide_synth_Omtfrase_TcmP"/>
    <property type="match status" value="1"/>
</dbReference>
<dbReference type="SUPFAM" id="SSF53335">
    <property type="entry name" value="S-adenosyl-L-methionine-dependent methyltransferases"/>
    <property type="match status" value="1"/>
</dbReference>
<keyword evidence="4" id="KW-1185">Reference proteome</keyword>
<dbReference type="PANTHER" id="PTHR43619:SF2">
    <property type="entry name" value="S-ADENOSYL-L-METHIONINE-DEPENDENT METHYLTRANSFERASES SUPERFAMILY PROTEIN"/>
    <property type="match status" value="1"/>
</dbReference>
<dbReference type="InterPro" id="IPR029063">
    <property type="entry name" value="SAM-dependent_MTases_sf"/>
</dbReference>
<gene>
    <name evidence="3" type="ORF">GCM10009754_22010</name>
</gene>
<dbReference type="PANTHER" id="PTHR43619">
    <property type="entry name" value="S-ADENOSYL-L-METHIONINE-DEPENDENT METHYLTRANSFERASE YKTD-RELATED"/>
    <property type="match status" value="1"/>
</dbReference>
<dbReference type="GO" id="GO:0008168">
    <property type="term" value="F:methyltransferase activity"/>
    <property type="evidence" value="ECO:0007669"/>
    <property type="project" value="UniProtKB-KW"/>
</dbReference>
<comment type="caution">
    <text evidence="3">The sequence shown here is derived from an EMBL/GenBank/DDBJ whole genome shotgun (WGS) entry which is preliminary data.</text>
</comment>
<dbReference type="Pfam" id="PF04072">
    <property type="entry name" value="LCM"/>
    <property type="match status" value="1"/>
</dbReference>
<dbReference type="InterPro" id="IPR007213">
    <property type="entry name" value="Ppm1/Ppm2/Tcmp"/>
</dbReference>
<sequence length="270" mass="29857">MEKVHFTEEKATMLATLYGRAVDARLDRPILGDHAAAEAVDKIDYDWRRFGMNTDAALSVAARAAALDAWTREFLDANPAATVLHLGCGMDTRVYRMDPPPAVRWFDVDYPETVELRERLYPARDGYRMIGSSVTDLGWLGEVPADWPALVVAEGLTMYLDPAKGRALLRALVERFPSGEMAFDVFSRASIATQKINTPVRRSGATLRWGLSGPAELEGLGLTVVDAVSAIDLAGPETIDRFSAAARWSLKVLSRIAFVRNMSHLVRCRF</sequence>
<dbReference type="Proteomes" id="UP001501116">
    <property type="component" value="Unassembled WGS sequence"/>
</dbReference>
<dbReference type="EMBL" id="BAAANN010000007">
    <property type="protein sequence ID" value="GAA1952558.1"/>
    <property type="molecule type" value="Genomic_DNA"/>
</dbReference>
<proteinExistence type="predicted"/>
<name>A0ABP5BU73_9PSEU</name>